<keyword evidence="2" id="KW-1185">Reference proteome</keyword>
<sequence length="60" mass="6988">MRAPIEITFGIDKSFSPSRLVYKVFWEISTTFSLFFDLQKSPIVLWTMLSILGYQILAKI</sequence>
<comment type="caution">
    <text evidence="1">The sequence shown here is derived from an EMBL/GenBank/DDBJ whole genome shotgun (WGS) entry which is preliminary data.</text>
</comment>
<dbReference type="EMBL" id="JAAEJV010000034">
    <property type="protein sequence ID" value="MBF5059680.1"/>
    <property type="molecule type" value="Genomic_DNA"/>
</dbReference>
<name>A0ABS0B292_9BACT</name>
<reference evidence="1 2" key="1">
    <citation type="submission" date="2020-01" db="EMBL/GenBank/DDBJ databases">
        <title>Draft genome sequence of Cand. Neptunochlamydia vexilliferae K9.</title>
        <authorList>
            <person name="Schulz F."/>
            <person name="Koestlbacher S."/>
            <person name="Wascher F."/>
            <person name="Pizzetti I."/>
            <person name="Horn M."/>
        </authorList>
    </citation>
    <scope>NUCLEOTIDE SEQUENCE [LARGE SCALE GENOMIC DNA]</scope>
    <source>
        <strain evidence="1 2">K9</strain>
    </source>
</reference>
<accession>A0ABS0B292</accession>
<protein>
    <recommendedName>
        <fullName evidence="3">Transposase</fullName>
    </recommendedName>
</protein>
<gene>
    <name evidence="1" type="ORF">NEPTK9_001196</name>
</gene>
<proteinExistence type="predicted"/>
<evidence type="ECO:0008006" key="3">
    <source>
        <dbReference type="Google" id="ProtNLM"/>
    </source>
</evidence>
<organism evidence="1 2">
    <name type="scientific">Candidatus Neptunichlamydia vexilliferae</name>
    <dbReference type="NCBI Taxonomy" id="1651774"/>
    <lineage>
        <taxon>Bacteria</taxon>
        <taxon>Pseudomonadati</taxon>
        <taxon>Chlamydiota</taxon>
        <taxon>Chlamydiia</taxon>
        <taxon>Parachlamydiales</taxon>
        <taxon>Simkaniaceae</taxon>
        <taxon>Candidatus Neptunichlamydia</taxon>
    </lineage>
</organism>
<dbReference type="Proteomes" id="UP001194714">
    <property type="component" value="Unassembled WGS sequence"/>
</dbReference>
<evidence type="ECO:0000313" key="2">
    <source>
        <dbReference type="Proteomes" id="UP001194714"/>
    </source>
</evidence>
<evidence type="ECO:0000313" key="1">
    <source>
        <dbReference type="EMBL" id="MBF5059680.1"/>
    </source>
</evidence>